<evidence type="ECO:0000256" key="3">
    <source>
        <dbReference type="ARBA" id="ARBA00022801"/>
    </source>
</evidence>
<comment type="similarity">
    <text evidence="5">Belongs to the creatininase superfamily.</text>
</comment>
<dbReference type="Gene3D" id="3.40.50.10310">
    <property type="entry name" value="Creatininase"/>
    <property type="match status" value="1"/>
</dbReference>
<sequence length="271" mass="28758">MSYRLFPIIVALALTSSPGVAQTPDTVWLEGLTWTELRDRIQSGTTTAMIPIGGVEQSGPDIALGKHDARAKVLAERIARELGHTLVAPVVAYVPEGGIEPPTSHMRFPGTLTVPSSVFRATIESIGASLKLHGFKTVVLIGEHGSYQGDLAFVAADLNRKWAATSARAYFVPEYYRAATVGFKSVLRSHGFSDAEIGTHAGVADTSLTMSLAPDDVRQEGLKSGVDLDAAHGVYGEPRRSNAEVGKLGADDIVQKTVAAIRADLSRGARP</sequence>
<feature type="signal peptide" evidence="6">
    <location>
        <begin position="1"/>
        <end position="21"/>
    </location>
</feature>
<dbReference type="Pfam" id="PF02633">
    <property type="entry name" value="Creatininase"/>
    <property type="match status" value="1"/>
</dbReference>
<reference evidence="7 8" key="1">
    <citation type="submission" date="2018-09" db="EMBL/GenBank/DDBJ databases">
        <authorList>
            <person name="Grouzdev D.S."/>
            <person name="Krutkina M.S."/>
        </authorList>
    </citation>
    <scope>NUCLEOTIDE SEQUENCE [LARGE SCALE GENOMIC DNA]</scope>
    <source>
        <strain evidence="7 8">RmlP001</strain>
    </source>
</reference>
<comment type="cofactor">
    <cofactor evidence="1">
        <name>Zn(2+)</name>
        <dbReference type="ChEBI" id="CHEBI:29105"/>
    </cofactor>
</comment>
<feature type="chain" id="PRO_5020573225" evidence="6">
    <location>
        <begin position="22"/>
        <end position="271"/>
    </location>
</feature>
<dbReference type="EMBL" id="QYBC01000025">
    <property type="protein sequence ID" value="RYB01944.1"/>
    <property type="molecule type" value="Genomic_DNA"/>
</dbReference>
<dbReference type="RefSeq" id="WP_129221609.1">
    <property type="nucleotide sequence ID" value="NZ_QYBC01000025.1"/>
</dbReference>
<evidence type="ECO:0000313" key="7">
    <source>
        <dbReference type="EMBL" id="RYB01944.1"/>
    </source>
</evidence>
<dbReference type="Proteomes" id="UP000289411">
    <property type="component" value="Unassembled WGS sequence"/>
</dbReference>
<proteinExistence type="inferred from homology"/>
<dbReference type="SUPFAM" id="SSF102215">
    <property type="entry name" value="Creatininase"/>
    <property type="match status" value="1"/>
</dbReference>
<dbReference type="GO" id="GO:0009231">
    <property type="term" value="P:riboflavin biosynthetic process"/>
    <property type="evidence" value="ECO:0007669"/>
    <property type="project" value="TreeGrafter"/>
</dbReference>
<keyword evidence="4" id="KW-0862">Zinc</keyword>
<evidence type="ECO:0000256" key="2">
    <source>
        <dbReference type="ARBA" id="ARBA00022723"/>
    </source>
</evidence>
<keyword evidence="3" id="KW-0378">Hydrolase</keyword>
<dbReference type="OrthoDB" id="9801445at2"/>
<dbReference type="PANTHER" id="PTHR35005:SF1">
    <property type="entry name" value="2-AMINO-5-FORMYLAMINO-6-RIBOSYLAMINOPYRIMIDIN-4(3H)-ONE 5'-MONOPHOSPHATE DEFORMYLASE"/>
    <property type="match status" value="1"/>
</dbReference>
<evidence type="ECO:0000256" key="1">
    <source>
        <dbReference type="ARBA" id="ARBA00001947"/>
    </source>
</evidence>
<gene>
    <name evidence="7" type="ORF">D3272_23245</name>
</gene>
<organism evidence="7 8">
    <name type="scientific">Lichenibacterium ramalinae</name>
    <dbReference type="NCBI Taxonomy" id="2316527"/>
    <lineage>
        <taxon>Bacteria</taxon>
        <taxon>Pseudomonadati</taxon>
        <taxon>Pseudomonadota</taxon>
        <taxon>Alphaproteobacteria</taxon>
        <taxon>Hyphomicrobiales</taxon>
        <taxon>Lichenihabitantaceae</taxon>
        <taxon>Lichenibacterium</taxon>
    </lineage>
</organism>
<accession>A0A4Q2R8W1</accession>
<evidence type="ECO:0000256" key="6">
    <source>
        <dbReference type="SAM" id="SignalP"/>
    </source>
</evidence>
<evidence type="ECO:0000256" key="4">
    <source>
        <dbReference type="ARBA" id="ARBA00022833"/>
    </source>
</evidence>
<evidence type="ECO:0000256" key="5">
    <source>
        <dbReference type="ARBA" id="ARBA00024029"/>
    </source>
</evidence>
<evidence type="ECO:0000313" key="8">
    <source>
        <dbReference type="Proteomes" id="UP000289411"/>
    </source>
</evidence>
<comment type="caution">
    <text evidence="7">The sequence shown here is derived from an EMBL/GenBank/DDBJ whole genome shotgun (WGS) entry which is preliminary data.</text>
</comment>
<keyword evidence="8" id="KW-1185">Reference proteome</keyword>
<name>A0A4Q2R8W1_9HYPH</name>
<dbReference type="InterPro" id="IPR003785">
    <property type="entry name" value="Creatininase/forma_Hydrolase"/>
</dbReference>
<reference evidence="7 8" key="2">
    <citation type="submission" date="2019-02" db="EMBL/GenBank/DDBJ databases">
        <title>'Lichenibacterium ramalinii' gen. nov. sp. nov., 'Lichenibacterium minor' gen. nov. sp. nov.</title>
        <authorList>
            <person name="Pankratov T."/>
        </authorList>
    </citation>
    <scope>NUCLEOTIDE SEQUENCE [LARGE SCALE GENOMIC DNA]</scope>
    <source>
        <strain evidence="7 8">RmlP001</strain>
    </source>
</reference>
<dbReference type="GO" id="GO:0016811">
    <property type="term" value="F:hydrolase activity, acting on carbon-nitrogen (but not peptide) bonds, in linear amides"/>
    <property type="evidence" value="ECO:0007669"/>
    <property type="project" value="TreeGrafter"/>
</dbReference>
<protein>
    <submittedName>
        <fullName evidence="7">Creatininase family protein</fullName>
    </submittedName>
</protein>
<dbReference type="PANTHER" id="PTHR35005">
    <property type="entry name" value="3-DEHYDRO-SCYLLO-INOSOSE HYDROLASE"/>
    <property type="match status" value="1"/>
</dbReference>
<dbReference type="InterPro" id="IPR024087">
    <property type="entry name" value="Creatininase-like_sf"/>
</dbReference>
<dbReference type="GO" id="GO:0046872">
    <property type="term" value="F:metal ion binding"/>
    <property type="evidence" value="ECO:0007669"/>
    <property type="project" value="UniProtKB-KW"/>
</dbReference>
<keyword evidence="2" id="KW-0479">Metal-binding</keyword>
<keyword evidence="6" id="KW-0732">Signal</keyword>
<dbReference type="AlphaFoldDB" id="A0A4Q2R8W1"/>